<dbReference type="Gene3D" id="3.30.1460.30">
    <property type="entry name" value="YgaC/TfoX-N like chaperone"/>
    <property type="match status" value="1"/>
</dbReference>
<organism evidence="2 3">
    <name type="scientific">Ramlibacter tataouinensis</name>
    <dbReference type="NCBI Taxonomy" id="94132"/>
    <lineage>
        <taxon>Bacteria</taxon>
        <taxon>Pseudomonadati</taxon>
        <taxon>Pseudomonadota</taxon>
        <taxon>Betaproteobacteria</taxon>
        <taxon>Burkholderiales</taxon>
        <taxon>Comamonadaceae</taxon>
        <taxon>Ramlibacter</taxon>
    </lineage>
</organism>
<evidence type="ECO:0000313" key="2">
    <source>
        <dbReference type="EMBL" id="AMO22570.1"/>
    </source>
</evidence>
<dbReference type="EMBL" id="CP010951">
    <property type="protein sequence ID" value="AMO22570.1"/>
    <property type="molecule type" value="Genomic_DNA"/>
</dbReference>
<proteinExistence type="predicted"/>
<dbReference type="Proteomes" id="UP000070433">
    <property type="component" value="Chromosome"/>
</dbReference>
<evidence type="ECO:0000259" key="1">
    <source>
        <dbReference type="Pfam" id="PF04993"/>
    </source>
</evidence>
<evidence type="ECO:0000313" key="3">
    <source>
        <dbReference type="Proteomes" id="UP000070433"/>
    </source>
</evidence>
<sequence length="121" mass="13247">MAAKDAFALYCAELLSAVGPARVKRMFGGHGLYVDELFIAIVTGDALFLKADPTTEPAFAAAGCRMFEYEARGKTMRLHYWSVPAEAMDSPALMAPWAQRAVEAALRARAPVRRGKRTLKI</sequence>
<dbReference type="InterPro" id="IPR007076">
    <property type="entry name" value="TfoX_N"/>
</dbReference>
<protein>
    <recommendedName>
        <fullName evidence="1">TfoX N-terminal domain-containing protein</fullName>
    </recommendedName>
</protein>
<accession>A0A127JRG7</accession>
<dbReference type="SUPFAM" id="SSF159894">
    <property type="entry name" value="YgaC/TfoX-N like"/>
    <property type="match status" value="1"/>
</dbReference>
<name>A0A127JRG7_9BURK</name>
<dbReference type="InterPro" id="IPR047525">
    <property type="entry name" value="TfoX-like"/>
</dbReference>
<dbReference type="PANTHER" id="PTHR36121:SF1">
    <property type="entry name" value="PROTEIN SXY"/>
    <property type="match status" value="1"/>
</dbReference>
<dbReference type="AlphaFoldDB" id="A0A127JRG7"/>
<dbReference type="Pfam" id="PF04993">
    <property type="entry name" value="TfoX_N"/>
    <property type="match status" value="1"/>
</dbReference>
<dbReference type="PANTHER" id="PTHR36121">
    <property type="entry name" value="PROTEIN SXY"/>
    <property type="match status" value="1"/>
</dbReference>
<feature type="domain" description="TfoX N-terminal" evidence="1">
    <location>
        <begin position="13"/>
        <end position="105"/>
    </location>
</feature>
<gene>
    <name evidence="2" type="ORF">UC35_06320</name>
</gene>
<reference evidence="2 3" key="1">
    <citation type="journal article" date="2014" name="Int. J. Syst. Evol. Microbiol.">
        <title>Ramlibacter solisilvae sp. nov., isolated from forest soil, and emended description of the genus Ramlibacter.</title>
        <authorList>
            <person name="Lee H.J."/>
            <person name="Lee S.H."/>
            <person name="Lee S.S."/>
            <person name="Lee J.S."/>
            <person name="Kim Y."/>
            <person name="Kim S.C."/>
            <person name="Jeon C.O."/>
        </authorList>
    </citation>
    <scope>NUCLEOTIDE SEQUENCE [LARGE SCALE GENOMIC DNA]</scope>
    <source>
        <strain evidence="2 3">5-10</strain>
    </source>
</reference>
<keyword evidence="3" id="KW-1185">Reference proteome</keyword>
<dbReference type="RefSeq" id="WP_061497271.1">
    <property type="nucleotide sequence ID" value="NZ_CP010951.1"/>
</dbReference>
<dbReference type="OrthoDB" id="8687154at2"/>